<organism evidence="8 9">
    <name type="scientific">Penicillium coprophilum</name>
    <dbReference type="NCBI Taxonomy" id="36646"/>
    <lineage>
        <taxon>Eukaryota</taxon>
        <taxon>Fungi</taxon>
        <taxon>Dikarya</taxon>
        <taxon>Ascomycota</taxon>
        <taxon>Pezizomycotina</taxon>
        <taxon>Eurotiomycetes</taxon>
        <taxon>Eurotiomycetidae</taxon>
        <taxon>Eurotiales</taxon>
        <taxon>Aspergillaceae</taxon>
        <taxon>Penicillium</taxon>
    </lineage>
</organism>
<feature type="domain" description="Major facilitator superfamily (MFS) profile" evidence="7">
    <location>
        <begin position="1"/>
        <end position="458"/>
    </location>
</feature>
<evidence type="ECO:0000313" key="9">
    <source>
        <dbReference type="Proteomes" id="UP000191500"/>
    </source>
</evidence>
<evidence type="ECO:0000256" key="2">
    <source>
        <dbReference type="ARBA" id="ARBA00022448"/>
    </source>
</evidence>
<protein>
    <recommendedName>
        <fullName evidence="7">Major facilitator superfamily (MFS) profile domain-containing protein</fullName>
    </recommendedName>
</protein>
<dbReference type="PANTHER" id="PTHR23502:SF51">
    <property type="entry name" value="QUINIDINE RESISTANCE PROTEIN 1-RELATED"/>
    <property type="match status" value="1"/>
</dbReference>
<evidence type="ECO:0000256" key="3">
    <source>
        <dbReference type="ARBA" id="ARBA00022692"/>
    </source>
</evidence>
<feature type="transmembrane region" description="Helical" evidence="6">
    <location>
        <begin position="170"/>
        <end position="189"/>
    </location>
</feature>
<keyword evidence="3 6" id="KW-0812">Transmembrane</keyword>
<evidence type="ECO:0000256" key="4">
    <source>
        <dbReference type="ARBA" id="ARBA00022989"/>
    </source>
</evidence>
<evidence type="ECO:0000259" key="7">
    <source>
        <dbReference type="PROSITE" id="PS50850"/>
    </source>
</evidence>
<proteinExistence type="predicted"/>
<dbReference type="PROSITE" id="PS50850">
    <property type="entry name" value="MFS"/>
    <property type="match status" value="1"/>
</dbReference>
<dbReference type="GO" id="GO:0022857">
    <property type="term" value="F:transmembrane transporter activity"/>
    <property type="evidence" value="ECO:0007669"/>
    <property type="project" value="InterPro"/>
</dbReference>
<keyword evidence="4 6" id="KW-1133">Transmembrane helix</keyword>
<dbReference type="Gene3D" id="1.20.1250.20">
    <property type="entry name" value="MFS general substrate transporter like domains"/>
    <property type="match status" value="1"/>
</dbReference>
<comment type="caution">
    <text evidence="8">The sequence shown here is derived from an EMBL/GenBank/DDBJ whole genome shotgun (WGS) entry which is preliminary data.</text>
</comment>
<dbReference type="EMBL" id="MDDG01000008">
    <property type="protein sequence ID" value="OQE38376.1"/>
    <property type="molecule type" value="Genomic_DNA"/>
</dbReference>
<dbReference type="STRING" id="36646.A0A1V6UIV4"/>
<feature type="transmembrane region" description="Helical" evidence="6">
    <location>
        <begin position="282"/>
        <end position="306"/>
    </location>
</feature>
<dbReference type="InterPro" id="IPR036259">
    <property type="entry name" value="MFS_trans_sf"/>
</dbReference>
<dbReference type="InterPro" id="IPR011701">
    <property type="entry name" value="MFS"/>
</dbReference>
<dbReference type="PANTHER" id="PTHR23502">
    <property type="entry name" value="MAJOR FACILITATOR SUPERFAMILY"/>
    <property type="match status" value="1"/>
</dbReference>
<feature type="transmembrane region" description="Helical" evidence="6">
    <location>
        <begin position="433"/>
        <end position="454"/>
    </location>
</feature>
<name>A0A1V6UIV4_9EURO</name>
<sequence>MYMRIGDLLESHSSQCIFTGVGVDGERHTCVNYQNQPDDNCLQGQFPVREVLYSSSHQQIFQAVSPLLTASFSDLNGRRPVIIASLLFFFVSSIGLALQTDFAALLVLRCVQGFASASGMVVSGASMIDLVTRGERGKYMLYSSLGTTIGPAIGPTLGGILTQYLGWRSIFWFLAITAGVIIITMLLFLRETCRAVVGNGSLAPQSWNKCALQLLQPITHTPDYETRVTFRRRPGIVRTLKMLLDRHLALLVLCNSTSTCASSAIVNSLTTLLAKNYKLSPLYIGLCYLPFTFGGLSTRWTAGLLADRLFRRQARSVGIDVQPNRQSPKQLRRIPLERARLGLTLPFIYLYCLCVVAYGWVMDYNVHLAGPLVILFLCGNASGGVSNTINMLAVDLNADRPASTRAAMTLVDRLVSAGAVAAVAPLIDLIGIGWVGVALAALMIIATPALWTLYFQGQIWREAKAFEED</sequence>
<reference evidence="9" key="1">
    <citation type="journal article" date="2017" name="Nat. Microbiol.">
        <title>Global analysis of biosynthetic gene clusters reveals vast potential of secondary metabolite production in Penicillium species.</title>
        <authorList>
            <person name="Nielsen J.C."/>
            <person name="Grijseels S."/>
            <person name="Prigent S."/>
            <person name="Ji B."/>
            <person name="Dainat J."/>
            <person name="Nielsen K.F."/>
            <person name="Frisvad J.C."/>
            <person name="Workman M."/>
            <person name="Nielsen J."/>
        </authorList>
    </citation>
    <scope>NUCLEOTIDE SEQUENCE [LARGE SCALE GENOMIC DNA]</scope>
    <source>
        <strain evidence="9">IBT 31321</strain>
    </source>
</reference>
<evidence type="ECO:0000313" key="8">
    <source>
        <dbReference type="EMBL" id="OQE38376.1"/>
    </source>
</evidence>
<dbReference type="AlphaFoldDB" id="A0A1V6UIV4"/>
<feature type="transmembrane region" description="Helical" evidence="6">
    <location>
        <begin position="406"/>
        <end position="427"/>
    </location>
</feature>
<accession>A0A1V6UIV4</accession>
<dbReference type="GO" id="GO:0005886">
    <property type="term" value="C:plasma membrane"/>
    <property type="evidence" value="ECO:0007669"/>
    <property type="project" value="TreeGrafter"/>
</dbReference>
<feature type="transmembrane region" description="Helical" evidence="6">
    <location>
        <begin position="341"/>
        <end position="361"/>
    </location>
</feature>
<dbReference type="Pfam" id="PF07690">
    <property type="entry name" value="MFS_1"/>
    <property type="match status" value="1"/>
</dbReference>
<evidence type="ECO:0000256" key="5">
    <source>
        <dbReference type="ARBA" id="ARBA00023136"/>
    </source>
</evidence>
<feature type="transmembrane region" description="Helical" evidence="6">
    <location>
        <begin position="373"/>
        <end position="394"/>
    </location>
</feature>
<evidence type="ECO:0000256" key="1">
    <source>
        <dbReference type="ARBA" id="ARBA00004141"/>
    </source>
</evidence>
<feature type="transmembrane region" description="Helical" evidence="6">
    <location>
        <begin position="106"/>
        <end position="128"/>
    </location>
</feature>
<comment type="subcellular location">
    <subcellularLocation>
        <location evidence="1">Membrane</location>
        <topology evidence="1">Multi-pass membrane protein</topology>
    </subcellularLocation>
</comment>
<keyword evidence="2" id="KW-0813">Transport</keyword>
<feature type="transmembrane region" description="Helical" evidence="6">
    <location>
        <begin position="81"/>
        <end position="100"/>
    </location>
</feature>
<dbReference type="SUPFAM" id="SSF103473">
    <property type="entry name" value="MFS general substrate transporter"/>
    <property type="match status" value="1"/>
</dbReference>
<feature type="transmembrane region" description="Helical" evidence="6">
    <location>
        <begin position="248"/>
        <end position="270"/>
    </location>
</feature>
<keyword evidence="9" id="KW-1185">Reference proteome</keyword>
<evidence type="ECO:0000256" key="6">
    <source>
        <dbReference type="SAM" id="Phobius"/>
    </source>
</evidence>
<keyword evidence="5 6" id="KW-0472">Membrane</keyword>
<feature type="transmembrane region" description="Helical" evidence="6">
    <location>
        <begin position="140"/>
        <end position="164"/>
    </location>
</feature>
<gene>
    <name evidence="8" type="ORF">PENCOP_c008G08985</name>
</gene>
<dbReference type="Proteomes" id="UP000191500">
    <property type="component" value="Unassembled WGS sequence"/>
</dbReference>
<dbReference type="InterPro" id="IPR020846">
    <property type="entry name" value="MFS_dom"/>
</dbReference>